<organism evidence="1 2">
    <name type="scientific">Nibea albiflora</name>
    <name type="common">Yellow drum</name>
    <name type="synonym">Corvina albiflora</name>
    <dbReference type="NCBI Taxonomy" id="240163"/>
    <lineage>
        <taxon>Eukaryota</taxon>
        <taxon>Metazoa</taxon>
        <taxon>Chordata</taxon>
        <taxon>Craniata</taxon>
        <taxon>Vertebrata</taxon>
        <taxon>Euteleostomi</taxon>
        <taxon>Actinopterygii</taxon>
        <taxon>Neopterygii</taxon>
        <taxon>Teleostei</taxon>
        <taxon>Neoteleostei</taxon>
        <taxon>Acanthomorphata</taxon>
        <taxon>Eupercaria</taxon>
        <taxon>Sciaenidae</taxon>
        <taxon>Nibea</taxon>
    </lineage>
</organism>
<reference evidence="1" key="1">
    <citation type="submission" date="2020-04" db="EMBL/GenBank/DDBJ databases">
        <title>A chromosome-scale assembly and high-density genetic map of the yellow drum (Nibea albiflora) genome.</title>
        <authorList>
            <person name="Xu D."/>
            <person name="Zhang W."/>
            <person name="Chen R."/>
            <person name="Tan P."/>
            <person name="Wang L."/>
            <person name="Song H."/>
            <person name="Tian L."/>
            <person name="Zhu Q."/>
            <person name="Wang B."/>
        </authorList>
    </citation>
    <scope>NUCLEOTIDE SEQUENCE</scope>
    <source>
        <strain evidence="1">ZJHYS-2018</strain>
    </source>
</reference>
<accession>A0ACB7EMW2</accession>
<dbReference type="Proteomes" id="UP000805704">
    <property type="component" value="Chromosome 4"/>
</dbReference>
<keyword evidence="2" id="KW-1185">Reference proteome</keyword>
<evidence type="ECO:0000313" key="2">
    <source>
        <dbReference type="Proteomes" id="UP000805704"/>
    </source>
</evidence>
<feature type="non-terminal residue" evidence="1">
    <location>
        <position position="1"/>
    </location>
</feature>
<gene>
    <name evidence="1" type="primary">CFHR3</name>
    <name evidence="1" type="ORF">GBF38_018468</name>
</gene>
<sequence>TVICTHVVSELLRCGTPPFIEGGGIKYTTKSHYDHNERVEYMCQPYYTMEGDPYKTCINGEWTGHMRCLKPCIAKEDIFRQHNITLESNNRKYFTHDEYIEFKCTTGVPVGEMALHQRCNSGVLHLPTCQ</sequence>
<dbReference type="EMBL" id="CM024792">
    <property type="protein sequence ID" value="KAG8003371.1"/>
    <property type="molecule type" value="Genomic_DNA"/>
</dbReference>
<proteinExistence type="predicted"/>
<protein>
    <submittedName>
        <fullName evidence="1">Complement factor H-related protein 3</fullName>
    </submittedName>
</protein>
<evidence type="ECO:0000313" key="1">
    <source>
        <dbReference type="EMBL" id="KAG8003371.1"/>
    </source>
</evidence>
<comment type="caution">
    <text evidence="1">The sequence shown here is derived from an EMBL/GenBank/DDBJ whole genome shotgun (WGS) entry which is preliminary data.</text>
</comment>
<name>A0ACB7EMW2_NIBAL</name>